<dbReference type="EMBL" id="JANAVB010034219">
    <property type="protein sequence ID" value="KAJ6807081.1"/>
    <property type="molecule type" value="Genomic_DNA"/>
</dbReference>
<evidence type="ECO:0000313" key="3">
    <source>
        <dbReference type="Proteomes" id="UP001140949"/>
    </source>
</evidence>
<keyword evidence="3" id="KW-1185">Reference proteome</keyword>
<gene>
    <name evidence="1" type="ORF">M6B38_173750</name>
    <name evidence="2" type="ORF">M6B38_270455</name>
</gene>
<comment type="caution">
    <text evidence="2">The sequence shown here is derived from an EMBL/GenBank/DDBJ whole genome shotgun (WGS) entry which is preliminary data.</text>
</comment>
<proteinExistence type="predicted"/>
<reference evidence="2" key="2">
    <citation type="submission" date="2023-04" db="EMBL/GenBank/DDBJ databases">
        <authorList>
            <person name="Bruccoleri R.E."/>
            <person name="Oakeley E.J."/>
            <person name="Faust A.-M."/>
            <person name="Dessus-Babus S."/>
            <person name="Altorfer M."/>
            <person name="Burckhardt D."/>
            <person name="Oertli M."/>
            <person name="Naumann U."/>
            <person name="Petersen F."/>
            <person name="Wong J."/>
        </authorList>
    </citation>
    <scope>NUCLEOTIDE SEQUENCE</scope>
    <source>
        <strain evidence="2">GSM-AAB239-AS_SAM_17_03QT</strain>
        <tissue evidence="2">Leaf</tissue>
    </source>
</reference>
<sequence length="71" mass="7733">MSAPTMGIPNRPELSIDGIEYSRSSQVAALSPVQCAVYFPEPTNVERLRTKGRFPVSLISASWVALASRKP</sequence>
<dbReference type="EMBL" id="JANAVB010003599">
    <property type="protein sequence ID" value="KAJ6849406.1"/>
    <property type="molecule type" value="Genomic_DNA"/>
</dbReference>
<dbReference type="Proteomes" id="UP001140949">
    <property type="component" value="Unassembled WGS sequence"/>
</dbReference>
<evidence type="ECO:0000313" key="2">
    <source>
        <dbReference type="EMBL" id="KAJ6849406.1"/>
    </source>
</evidence>
<accession>A0AAX6I805</accession>
<evidence type="ECO:0000313" key="1">
    <source>
        <dbReference type="EMBL" id="KAJ6807081.1"/>
    </source>
</evidence>
<protein>
    <submittedName>
        <fullName evidence="2">Alpha-glucosidase</fullName>
    </submittedName>
</protein>
<reference evidence="2" key="1">
    <citation type="journal article" date="2023" name="GigaByte">
        <title>Genome assembly of the bearded iris, Iris pallida Lam.</title>
        <authorList>
            <person name="Bruccoleri R.E."/>
            <person name="Oakeley E.J."/>
            <person name="Faust A.M.E."/>
            <person name="Altorfer M."/>
            <person name="Dessus-Babus S."/>
            <person name="Burckhardt D."/>
            <person name="Oertli M."/>
            <person name="Naumann U."/>
            <person name="Petersen F."/>
            <person name="Wong J."/>
        </authorList>
    </citation>
    <scope>NUCLEOTIDE SEQUENCE</scope>
    <source>
        <strain evidence="2">GSM-AAB239-AS_SAM_17_03QT</strain>
    </source>
</reference>
<dbReference type="AlphaFoldDB" id="A0AAX6I805"/>
<name>A0AAX6I805_IRIPA</name>
<organism evidence="2 3">
    <name type="scientific">Iris pallida</name>
    <name type="common">Sweet iris</name>
    <dbReference type="NCBI Taxonomy" id="29817"/>
    <lineage>
        <taxon>Eukaryota</taxon>
        <taxon>Viridiplantae</taxon>
        <taxon>Streptophyta</taxon>
        <taxon>Embryophyta</taxon>
        <taxon>Tracheophyta</taxon>
        <taxon>Spermatophyta</taxon>
        <taxon>Magnoliopsida</taxon>
        <taxon>Liliopsida</taxon>
        <taxon>Asparagales</taxon>
        <taxon>Iridaceae</taxon>
        <taxon>Iridoideae</taxon>
        <taxon>Irideae</taxon>
        <taxon>Iris</taxon>
    </lineage>
</organism>